<gene>
    <name evidence="2" type="ORF">ENP06_01320</name>
    <name evidence="3" type="ORF">ENQ31_00605</name>
</gene>
<organism evidence="3">
    <name type="scientific">Thermoanaerobaculum aquaticum</name>
    <dbReference type="NCBI Taxonomy" id="1312852"/>
    <lineage>
        <taxon>Bacteria</taxon>
        <taxon>Pseudomonadati</taxon>
        <taxon>Acidobacteriota</taxon>
        <taxon>Thermoanaerobaculia</taxon>
        <taxon>Thermoanaerobaculales</taxon>
        <taxon>Thermoanaerobaculaceae</taxon>
        <taxon>Thermoanaerobaculum</taxon>
    </lineage>
</organism>
<evidence type="ECO:0000313" key="3">
    <source>
        <dbReference type="EMBL" id="HET46656.1"/>
    </source>
</evidence>
<dbReference type="Pfam" id="PF10262">
    <property type="entry name" value="Rdx"/>
    <property type="match status" value="1"/>
</dbReference>
<dbReference type="InterPro" id="IPR036249">
    <property type="entry name" value="Thioredoxin-like_sf"/>
</dbReference>
<reference evidence="3" key="1">
    <citation type="journal article" date="2020" name="mSystems">
        <title>Genome- and Community-Level Interaction Insights into Carbon Utilization and Element Cycling Functions of Hydrothermarchaeota in Hydrothermal Sediment.</title>
        <authorList>
            <person name="Zhou Z."/>
            <person name="Liu Y."/>
            <person name="Xu W."/>
            <person name="Pan J."/>
            <person name="Luo Z.H."/>
            <person name="Li M."/>
        </authorList>
    </citation>
    <scope>NUCLEOTIDE SEQUENCE [LARGE SCALE GENOMIC DNA]</scope>
    <source>
        <strain evidence="2">SpSt-186</strain>
        <strain evidence="3">SpSt-299</strain>
    </source>
</reference>
<dbReference type="EMBL" id="DSMR01000040">
    <property type="protein sequence ID" value="HET46656.1"/>
    <property type="molecule type" value="Genomic_DNA"/>
</dbReference>
<evidence type="ECO:0000256" key="1">
    <source>
        <dbReference type="ARBA" id="ARBA00023284"/>
    </source>
</evidence>
<name>A0A7C2SA07_9BACT</name>
<proteinExistence type="predicted"/>
<dbReference type="Gene3D" id="3.40.30.10">
    <property type="entry name" value="Glutaredoxin"/>
    <property type="match status" value="1"/>
</dbReference>
<dbReference type="EMBL" id="DSHW01000098">
    <property type="protein sequence ID" value="HEQ88035.1"/>
    <property type="molecule type" value="Genomic_DNA"/>
</dbReference>
<sequence>MAAFLKEQLGAKVELVKGSGGVFDVEVDGRRVFSKHHEGRFPEPEEILAKIRG</sequence>
<dbReference type="SUPFAM" id="SSF52833">
    <property type="entry name" value="Thioredoxin-like"/>
    <property type="match status" value="1"/>
</dbReference>
<protein>
    <submittedName>
        <fullName evidence="3">SelT/SelW/SelH family protein</fullName>
    </submittedName>
</protein>
<keyword evidence="1" id="KW-0676">Redox-active center</keyword>
<dbReference type="InterPro" id="IPR011893">
    <property type="entry name" value="Selenoprotein_Rdx-typ"/>
</dbReference>
<accession>A0A7C2SA07</accession>
<comment type="caution">
    <text evidence="3">The sequence shown here is derived from an EMBL/GenBank/DDBJ whole genome shotgun (WGS) entry which is preliminary data.</text>
</comment>
<dbReference type="OrthoDB" id="9811366at2"/>
<dbReference type="AlphaFoldDB" id="A0A7C2SA07"/>
<dbReference type="NCBIfam" id="TIGR02174">
    <property type="entry name" value="CXXU_selWTH"/>
    <property type="match status" value="1"/>
</dbReference>
<evidence type="ECO:0000313" key="2">
    <source>
        <dbReference type="EMBL" id="HEQ88035.1"/>
    </source>
</evidence>